<dbReference type="OrthoDB" id="9804563at2"/>
<keyword evidence="4" id="KW-1185">Reference proteome</keyword>
<dbReference type="Gene3D" id="3.90.79.10">
    <property type="entry name" value="Nucleoside Triphosphate Pyrophosphohydrolase"/>
    <property type="match status" value="1"/>
</dbReference>
<dbReference type="EMBL" id="MAYF01000001">
    <property type="protein sequence ID" value="OCA80572.1"/>
    <property type="molecule type" value="Genomic_DNA"/>
</dbReference>
<dbReference type="Pfam" id="PF00293">
    <property type="entry name" value="NUDIX"/>
    <property type="match status" value="1"/>
</dbReference>
<protein>
    <submittedName>
        <fullName evidence="3">Predicted NTP pyrophosphohydrolase, NUDIX family</fullName>
    </submittedName>
</protein>
<evidence type="ECO:0000313" key="2">
    <source>
        <dbReference type="EMBL" id="OCA80572.1"/>
    </source>
</evidence>
<dbReference type="PROSITE" id="PS51462">
    <property type="entry name" value="NUDIX"/>
    <property type="match status" value="1"/>
</dbReference>
<sequence length="417" mass="49248">MIKSAGILIIKSNKILLVKPKNINSDNNWSIPKGIIDEENDKNIIFTAIRETFEETGILIPYNKIDLSRRSIISYVDSKGLLTKVIFYFIVEISENEYAHYKSGHLIDSNEIETFDFFSFREARNKIYWKQYSVLNFLKPSSFCLNELELLLSLGYIYKVKHPIFPLWLYNITRKCKLYKNWNYTTLSCRGLILDDSGKIIARPFKKFFEKKDIYPEILDVLPISNRKRNKLDGGLGIMYKYKNYYHLCSKNNFNHYIGTIATDYFYNSLFHLNFDFCDNHSYLFEIISNKASFTINYEITNSIFPIGAVNKQTSNNNFKLLDLVKTEDITGLTSEGYVEFYEDGTMIKYKEENFEKEYNNFKASKNECFFDNNDKTTDNLLSRKKILDHKSNNVLTNLTIFFNTESRYVEEIRFWI</sequence>
<evidence type="ECO:0000313" key="5">
    <source>
        <dbReference type="Proteomes" id="UP000184069"/>
    </source>
</evidence>
<dbReference type="Proteomes" id="UP000184069">
    <property type="component" value="Unassembled WGS sequence"/>
</dbReference>
<gene>
    <name evidence="2" type="ORF">BBH99_00270</name>
    <name evidence="3" type="ORF">SAMN05444407_101287</name>
</gene>
<reference evidence="3 5" key="2">
    <citation type="submission" date="2016-11" db="EMBL/GenBank/DDBJ databases">
        <authorList>
            <person name="Jaros S."/>
            <person name="Januszkiewicz K."/>
            <person name="Wedrychowicz H."/>
        </authorList>
    </citation>
    <scope>NUCLEOTIDE SEQUENCE [LARGE SCALE GENOMIC DNA]</scope>
    <source>
        <strain evidence="3 5">DSM 27621</strain>
    </source>
</reference>
<name>A0A1M6VN16_9FLAO</name>
<keyword evidence="3" id="KW-0378">Hydrolase</keyword>
<evidence type="ECO:0000313" key="4">
    <source>
        <dbReference type="Proteomes" id="UP000093508"/>
    </source>
</evidence>
<dbReference type="Proteomes" id="UP000093508">
    <property type="component" value="Unassembled WGS sequence"/>
</dbReference>
<evidence type="ECO:0000313" key="3">
    <source>
        <dbReference type="EMBL" id="SHK82890.1"/>
    </source>
</evidence>
<dbReference type="AlphaFoldDB" id="A0A1M6VN16"/>
<reference evidence="2 4" key="1">
    <citation type="submission" date="2016-07" db="EMBL/GenBank/DDBJ databases">
        <authorList>
            <person name="Jeong J.-J."/>
            <person name="Kim D.W."/>
            <person name="Sang M.K."/>
            <person name="Choi I.-G."/>
            <person name="Kim K.D."/>
        </authorList>
    </citation>
    <scope>NUCLEOTIDE SEQUENCE [LARGE SCALE GENOMIC DNA]</scope>
    <source>
        <strain evidence="2 4">C-26</strain>
    </source>
</reference>
<dbReference type="GO" id="GO:0016787">
    <property type="term" value="F:hydrolase activity"/>
    <property type="evidence" value="ECO:0007669"/>
    <property type="project" value="UniProtKB-KW"/>
</dbReference>
<accession>A0A1M6VN16</accession>
<organism evidence="3 5">
    <name type="scientific">Chryseobacterium contaminans</name>
    <dbReference type="NCBI Taxonomy" id="1423959"/>
    <lineage>
        <taxon>Bacteria</taxon>
        <taxon>Pseudomonadati</taxon>
        <taxon>Bacteroidota</taxon>
        <taxon>Flavobacteriia</taxon>
        <taxon>Flavobacteriales</taxon>
        <taxon>Weeksellaceae</taxon>
        <taxon>Chryseobacterium group</taxon>
        <taxon>Chryseobacterium</taxon>
    </lineage>
</organism>
<dbReference type="SUPFAM" id="SSF55811">
    <property type="entry name" value="Nudix"/>
    <property type="match status" value="1"/>
</dbReference>
<proteinExistence type="predicted"/>
<feature type="domain" description="Nudix hydrolase" evidence="1">
    <location>
        <begin position="1"/>
        <end position="139"/>
    </location>
</feature>
<dbReference type="STRING" id="1423959.SAMN05444407_101287"/>
<dbReference type="RefSeq" id="WP_066690394.1">
    <property type="nucleotide sequence ID" value="NZ_FRBM01000001.1"/>
</dbReference>
<dbReference type="EMBL" id="FRBM01000001">
    <property type="protein sequence ID" value="SHK82890.1"/>
    <property type="molecule type" value="Genomic_DNA"/>
</dbReference>
<dbReference type="InterPro" id="IPR015797">
    <property type="entry name" value="NUDIX_hydrolase-like_dom_sf"/>
</dbReference>
<evidence type="ECO:0000259" key="1">
    <source>
        <dbReference type="PROSITE" id="PS51462"/>
    </source>
</evidence>
<dbReference type="InterPro" id="IPR000086">
    <property type="entry name" value="NUDIX_hydrolase_dom"/>
</dbReference>